<evidence type="ECO:0000313" key="1">
    <source>
        <dbReference type="EMBL" id="PST82533.1"/>
    </source>
</evidence>
<dbReference type="Proteomes" id="UP000240912">
    <property type="component" value="Unassembled WGS sequence"/>
</dbReference>
<evidence type="ECO:0000313" key="2">
    <source>
        <dbReference type="Proteomes" id="UP000240912"/>
    </source>
</evidence>
<proteinExistence type="predicted"/>
<keyword evidence="2" id="KW-1185">Reference proteome</keyword>
<protein>
    <submittedName>
        <fullName evidence="1">Uncharacterized protein</fullName>
    </submittedName>
</protein>
<dbReference type="AlphaFoldDB" id="A0A2T3HJG5"/>
<dbReference type="EMBL" id="PYLS01000005">
    <property type="protein sequence ID" value="PST82533.1"/>
    <property type="molecule type" value="Genomic_DNA"/>
</dbReference>
<dbReference type="OrthoDB" id="2361182at2"/>
<name>A0A2T3HJG5_9SPHI</name>
<dbReference type="RefSeq" id="WP_107215997.1">
    <property type="nucleotide sequence ID" value="NZ_KZ686269.1"/>
</dbReference>
<accession>A0A2T3HJG5</accession>
<comment type="caution">
    <text evidence="1">The sequence shown here is derived from an EMBL/GenBank/DDBJ whole genome shotgun (WGS) entry which is preliminary data.</text>
</comment>
<dbReference type="Pfam" id="PF19654">
    <property type="entry name" value="DUF6157"/>
    <property type="match status" value="1"/>
</dbReference>
<organism evidence="1 2">
    <name type="scientific">Pedobacter yulinensis</name>
    <dbReference type="NCBI Taxonomy" id="2126353"/>
    <lineage>
        <taxon>Bacteria</taxon>
        <taxon>Pseudomonadati</taxon>
        <taxon>Bacteroidota</taxon>
        <taxon>Sphingobacteriia</taxon>
        <taxon>Sphingobacteriales</taxon>
        <taxon>Sphingobacteriaceae</taxon>
        <taxon>Pedobacter</taxon>
    </lineage>
</organism>
<gene>
    <name evidence="1" type="ORF">C7T94_07620</name>
</gene>
<sequence>MHTTNYYNTFITVADDCPAATGMVPSPRGDEKTIAGMQFEKIQQSPYRLTSDDLLFDIYAERNELLPEEREAARIAFFSKGQACLRASPLCKRYGWGIHHDHEGRIAIYARGCERYEQLLTDPTIQQVKGIRSKRA</sequence>
<reference evidence="1 2" key="1">
    <citation type="submission" date="2018-03" db="EMBL/GenBank/DDBJ databases">
        <authorList>
            <person name="Keele B.F."/>
        </authorList>
    </citation>
    <scope>NUCLEOTIDE SEQUENCE [LARGE SCALE GENOMIC DNA]</scope>
    <source>
        <strain evidence="1 2">YL28-9</strain>
    </source>
</reference>
<dbReference type="InterPro" id="IPR046155">
    <property type="entry name" value="DUF6157"/>
</dbReference>